<keyword evidence="2" id="KW-0472">Membrane</keyword>
<evidence type="ECO:0000256" key="1">
    <source>
        <dbReference type="SAM" id="Coils"/>
    </source>
</evidence>
<keyword evidence="2" id="KW-0812">Transmembrane</keyword>
<evidence type="ECO:0000313" key="4">
    <source>
        <dbReference type="Proteomes" id="UP000094329"/>
    </source>
</evidence>
<comment type="caution">
    <text evidence="3">The sequence shown here is derived from an EMBL/GenBank/DDBJ whole genome shotgun (WGS) entry which is preliminary data.</text>
</comment>
<name>A0ABX3A037_9GAMM</name>
<proteinExistence type="predicted"/>
<evidence type="ECO:0000313" key="3">
    <source>
        <dbReference type="EMBL" id="ODN40988.1"/>
    </source>
</evidence>
<protein>
    <submittedName>
        <fullName evidence="3">Uncharacterized protein</fullName>
    </submittedName>
</protein>
<gene>
    <name evidence="3" type="ORF">BGC07_18710</name>
</gene>
<reference evidence="3 4" key="1">
    <citation type="submission" date="2016-08" db="EMBL/GenBank/DDBJ databases">
        <title>Draft genome sequence of Candidatus Piscirickettsia litoralis, from seawater.</title>
        <authorList>
            <person name="Wan X."/>
            <person name="Lee A.J."/>
            <person name="Hou S."/>
            <person name="Donachie S.P."/>
        </authorList>
    </citation>
    <scope>NUCLEOTIDE SEQUENCE [LARGE SCALE GENOMIC DNA]</scope>
    <source>
        <strain evidence="3 4">Y2</strain>
    </source>
</reference>
<evidence type="ECO:0000256" key="2">
    <source>
        <dbReference type="SAM" id="Phobius"/>
    </source>
</evidence>
<organism evidence="3 4">
    <name type="scientific">Piscirickettsia litoralis</name>
    <dbReference type="NCBI Taxonomy" id="1891921"/>
    <lineage>
        <taxon>Bacteria</taxon>
        <taxon>Pseudomonadati</taxon>
        <taxon>Pseudomonadota</taxon>
        <taxon>Gammaproteobacteria</taxon>
        <taxon>Thiotrichales</taxon>
        <taxon>Piscirickettsiaceae</taxon>
        <taxon>Piscirickettsia</taxon>
    </lineage>
</organism>
<dbReference type="Proteomes" id="UP000094329">
    <property type="component" value="Unassembled WGS sequence"/>
</dbReference>
<accession>A0ABX3A037</accession>
<keyword evidence="4" id="KW-1185">Reference proteome</keyword>
<feature type="transmembrane region" description="Helical" evidence="2">
    <location>
        <begin position="44"/>
        <end position="62"/>
    </location>
</feature>
<keyword evidence="1" id="KW-0175">Coiled coil</keyword>
<sequence>MSIIFKYILVFLFFPMLALGFAWFEGLSPPVVFESLSNFSLLSLFLFGASLAASVFLLPFCFDMGFYENIAKANEERIKRRIEKLEAEASALFHQADLDSEKAKKLLEEGENKERELQEKFDEALESEKAKMDERVKLFEEEADFFFERSEKRSHTNQNLWMQNRMLKAEIKALKNMLTENTELSKDFIFTQIAQKKENERQRIQKIKGQKNLNR</sequence>
<dbReference type="RefSeq" id="WP_069314574.1">
    <property type="nucleotide sequence ID" value="NZ_MDTU01000009.1"/>
</dbReference>
<feature type="transmembrane region" description="Helical" evidence="2">
    <location>
        <begin position="7"/>
        <end position="24"/>
    </location>
</feature>
<keyword evidence="2" id="KW-1133">Transmembrane helix</keyword>
<feature type="coiled-coil region" evidence="1">
    <location>
        <begin position="68"/>
        <end position="142"/>
    </location>
</feature>
<dbReference type="EMBL" id="MDTU01000009">
    <property type="protein sequence ID" value="ODN40988.1"/>
    <property type="molecule type" value="Genomic_DNA"/>
</dbReference>